<evidence type="ECO:0000313" key="3">
    <source>
        <dbReference type="EnsemblPlants" id="PNT78340"/>
    </source>
</evidence>
<dbReference type="AlphaFoldDB" id="A0A2K2DVN4"/>
<evidence type="ECO:0000313" key="2">
    <source>
        <dbReference type="EMBL" id="PNT78340.1"/>
    </source>
</evidence>
<feature type="compositionally biased region" description="Basic and acidic residues" evidence="1">
    <location>
        <begin position="251"/>
        <end position="274"/>
    </location>
</feature>
<accession>A0A2K2DVN4</accession>
<evidence type="ECO:0000313" key="4">
    <source>
        <dbReference type="Proteomes" id="UP000008810"/>
    </source>
</evidence>
<proteinExistence type="predicted"/>
<sequence>MTRPSANKRARYVVDLLKNGRAPGAVKKKPPANKQEMAKFHKKLEPSRLGRRRRIRHGRSRRRSRACAWRRSTLRAAALLPLHLRCTPWAAAAAALPLRAAACCARAAPAAPPDAAPPPCGPPRCFPRPSALPRAYPLLRASAFRRAGLRRRSPRASALRPKRPESRKTTADPAPEGTARRAESAKVDPSREASSDGEVAAVGGERDAGSSGGVRDFEVDSSMPGVLSQRGAAVARRSSEPISGGLLPGHGRPEDGSRRGARGGEDRRKQKEAG</sequence>
<feature type="non-terminal residue" evidence="2">
    <location>
        <position position="274"/>
    </location>
</feature>
<reference evidence="2 3" key="1">
    <citation type="journal article" date="2010" name="Nature">
        <title>Genome sequencing and analysis of the model grass Brachypodium distachyon.</title>
        <authorList>
            <consortium name="International Brachypodium Initiative"/>
        </authorList>
    </citation>
    <scope>NUCLEOTIDE SEQUENCE [LARGE SCALE GENOMIC DNA]</scope>
    <source>
        <strain evidence="2 3">Bd21</strain>
    </source>
</reference>
<dbReference type="EMBL" id="CM000880">
    <property type="protein sequence ID" value="PNT78340.1"/>
    <property type="molecule type" value="Genomic_DNA"/>
</dbReference>
<dbReference type="Gramene" id="PNT78340">
    <property type="protein sequence ID" value="PNT78340"/>
    <property type="gene ID" value="BRADI_1g77785v3"/>
</dbReference>
<dbReference type="EnsemblPlants" id="PNT78340">
    <property type="protein sequence ID" value="PNT78340"/>
    <property type="gene ID" value="BRADI_1g77785v3"/>
</dbReference>
<feature type="compositionally biased region" description="Basic and acidic residues" evidence="1">
    <location>
        <begin position="178"/>
        <end position="194"/>
    </location>
</feature>
<protein>
    <submittedName>
        <fullName evidence="2 3">Uncharacterized protein</fullName>
    </submittedName>
</protein>
<gene>
    <name evidence="2" type="ORF">BRADI_1g77785v3</name>
</gene>
<name>A0A2K2DVN4_BRADI</name>
<dbReference type="Proteomes" id="UP000008810">
    <property type="component" value="Chromosome 1"/>
</dbReference>
<dbReference type="InParanoid" id="A0A2K2DVN4"/>
<feature type="region of interest" description="Disordered" evidence="1">
    <location>
        <begin position="147"/>
        <end position="274"/>
    </location>
</feature>
<keyword evidence="4" id="KW-1185">Reference proteome</keyword>
<reference evidence="3" key="3">
    <citation type="submission" date="2018-08" db="UniProtKB">
        <authorList>
            <consortium name="EnsemblPlants"/>
        </authorList>
    </citation>
    <scope>IDENTIFICATION</scope>
    <source>
        <strain evidence="3">cv. Bd21</strain>
    </source>
</reference>
<organism evidence="2">
    <name type="scientific">Brachypodium distachyon</name>
    <name type="common">Purple false brome</name>
    <name type="synonym">Trachynia distachya</name>
    <dbReference type="NCBI Taxonomy" id="15368"/>
    <lineage>
        <taxon>Eukaryota</taxon>
        <taxon>Viridiplantae</taxon>
        <taxon>Streptophyta</taxon>
        <taxon>Embryophyta</taxon>
        <taxon>Tracheophyta</taxon>
        <taxon>Spermatophyta</taxon>
        <taxon>Magnoliopsida</taxon>
        <taxon>Liliopsida</taxon>
        <taxon>Poales</taxon>
        <taxon>Poaceae</taxon>
        <taxon>BOP clade</taxon>
        <taxon>Pooideae</taxon>
        <taxon>Stipodae</taxon>
        <taxon>Brachypodieae</taxon>
        <taxon>Brachypodium</taxon>
    </lineage>
</organism>
<evidence type="ECO:0000256" key="1">
    <source>
        <dbReference type="SAM" id="MobiDB-lite"/>
    </source>
</evidence>
<reference evidence="2" key="2">
    <citation type="submission" date="2017-06" db="EMBL/GenBank/DDBJ databases">
        <title>WGS assembly of Brachypodium distachyon.</title>
        <authorList>
            <consortium name="The International Brachypodium Initiative"/>
            <person name="Lucas S."/>
            <person name="Harmon-Smith M."/>
            <person name="Lail K."/>
            <person name="Tice H."/>
            <person name="Grimwood J."/>
            <person name="Bruce D."/>
            <person name="Barry K."/>
            <person name="Shu S."/>
            <person name="Lindquist E."/>
            <person name="Wang M."/>
            <person name="Pitluck S."/>
            <person name="Vogel J.P."/>
            <person name="Garvin D.F."/>
            <person name="Mockler T.C."/>
            <person name="Schmutz J."/>
            <person name="Rokhsar D."/>
            <person name="Bevan M.W."/>
        </authorList>
    </citation>
    <scope>NUCLEOTIDE SEQUENCE</scope>
    <source>
        <strain evidence="2">Bd21</strain>
    </source>
</reference>